<dbReference type="AlphaFoldDB" id="A0A160NZB2"/>
<dbReference type="InterPro" id="IPR015797">
    <property type="entry name" value="NUDIX_hydrolase-like_dom_sf"/>
</dbReference>
<dbReference type="Proteomes" id="UP000217676">
    <property type="component" value="Chromosome"/>
</dbReference>
<reference evidence="2 3" key="1">
    <citation type="journal article" date="2016" name="Genome Announc.">
        <title>Complete Genome Sequence of Thiostrepton-Producing Streptomyces laurentii ATCC 31255.</title>
        <authorList>
            <person name="Doi K."/>
            <person name="Fujino Y."/>
            <person name="Nagayoshi Y."/>
            <person name="Ohshima T."/>
            <person name="Ogata S."/>
        </authorList>
    </citation>
    <scope>NUCLEOTIDE SEQUENCE [LARGE SCALE GENOMIC DNA]</scope>
    <source>
        <strain evidence="2 3">ATCC 31255</strain>
    </source>
</reference>
<evidence type="ECO:0000259" key="1">
    <source>
        <dbReference type="PROSITE" id="PS51462"/>
    </source>
</evidence>
<proteinExistence type="predicted"/>
<dbReference type="EMBL" id="AP017424">
    <property type="protein sequence ID" value="BAU83545.1"/>
    <property type="molecule type" value="Genomic_DNA"/>
</dbReference>
<name>A0A160NZB2_STRLU</name>
<dbReference type="Pfam" id="PF00293">
    <property type="entry name" value="NUDIX"/>
    <property type="match status" value="1"/>
</dbReference>
<dbReference type="Gene3D" id="3.90.79.10">
    <property type="entry name" value="Nucleoside Triphosphate Pyrophosphohydrolase"/>
    <property type="match status" value="1"/>
</dbReference>
<evidence type="ECO:0000313" key="3">
    <source>
        <dbReference type="Proteomes" id="UP000217676"/>
    </source>
</evidence>
<organism evidence="2 3">
    <name type="scientific">Streptomyces laurentii</name>
    <dbReference type="NCBI Taxonomy" id="39478"/>
    <lineage>
        <taxon>Bacteria</taxon>
        <taxon>Bacillati</taxon>
        <taxon>Actinomycetota</taxon>
        <taxon>Actinomycetes</taxon>
        <taxon>Kitasatosporales</taxon>
        <taxon>Streptomycetaceae</taxon>
        <taxon>Streptomyces</taxon>
    </lineage>
</organism>
<keyword evidence="2" id="KW-0378">Hydrolase</keyword>
<feature type="domain" description="Nudix hydrolase" evidence="1">
    <location>
        <begin position="1"/>
        <end position="123"/>
    </location>
</feature>
<dbReference type="KEGG" id="slau:SLA_2622"/>
<keyword evidence="3" id="KW-1185">Reference proteome</keyword>
<accession>A0A160NZB2</accession>
<gene>
    <name evidence="2" type="ORF">SLA_2622</name>
</gene>
<evidence type="ECO:0000313" key="2">
    <source>
        <dbReference type="EMBL" id="BAU83545.1"/>
    </source>
</evidence>
<protein>
    <submittedName>
        <fullName evidence="2">NUDIX hydrolase</fullName>
    </submittedName>
</protein>
<sequence>MTQQGIVVAVVVHEHRVLLLRGQVGDGELFWRFPVGPVEAGETPEGAAVRAAWAGAGLAVTAVRLLGERTHPQTGQDMAYIACVPESLVSEERPDGGVVWAGRDAIERYVPYGELFAPVREHLDAALRAP</sequence>
<dbReference type="InterPro" id="IPR000086">
    <property type="entry name" value="NUDIX_hydrolase_dom"/>
</dbReference>
<dbReference type="PROSITE" id="PS51462">
    <property type="entry name" value="NUDIX"/>
    <property type="match status" value="1"/>
</dbReference>
<dbReference type="SUPFAM" id="SSF55811">
    <property type="entry name" value="Nudix"/>
    <property type="match status" value="1"/>
</dbReference>
<dbReference type="GO" id="GO:0016787">
    <property type="term" value="F:hydrolase activity"/>
    <property type="evidence" value="ECO:0007669"/>
    <property type="project" value="UniProtKB-KW"/>
</dbReference>